<organism evidence="2">
    <name type="scientific">Eutreptiella gymnastica</name>
    <dbReference type="NCBI Taxonomy" id="73025"/>
    <lineage>
        <taxon>Eukaryota</taxon>
        <taxon>Discoba</taxon>
        <taxon>Euglenozoa</taxon>
        <taxon>Euglenida</taxon>
        <taxon>Spirocuta</taxon>
        <taxon>Euglenophyceae</taxon>
        <taxon>Eutreptiales</taxon>
        <taxon>Eutreptiaceae</taxon>
        <taxon>Eutreptiella</taxon>
    </lineage>
</organism>
<name>A0A7S4FQF0_9EUGL</name>
<evidence type="ECO:0000256" key="1">
    <source>
        <dbReference type="SAM" id="MobiDB-lite"/>
    </source>
</evidence>
<protein>
    <submittedName>
        <fullName evidence="2">Uncharacterized protein</fullName>
    </submittedName>
</protein>
<sequence>MKGRYRSTKAAAEILVADSTDGDPGHSVRSGRGHGKGRAGTSGGGAADASPAAALWPFGLWMGAFCCGGSGAECTWVRQREEMGAYLEEPLSIGGAPTATGAQRIGLRSRWCRSHSQALAWARSSAVEVPGG</sequence>
<dbReference type="EMBL" id="HBJA01050762">
    <property type="protein sequence ID" value="CAE0806846.1"/>
    <property type="molecule type" value="Transcribed_RNA"/>
</dbReference>
<evidence type="ECO:0000313" key="2">
    <source>
        <dbReference type="EMBL" id="CAE0806846.1"/>
    </source>
</evidence>
<proteinExistence type="predicted"/>
<reference evidence="2" key="1">
    <citation type="submission" date="2021-01" db="EMBL/GenBank/DDBJ databases">
        <authorList>
            <person name="Corre E."/>
            <person name="Pelletier E."/>
            <person name="Niang G."/>
            <person name="Scheremetjew M."/>
            <person name="Finn R."/>
            <person name="Kale V."/>
            <person name="Holt S."/>
            <person name="Cochrane G."/>
            <person name="Meng A."/>
            <person name="Brown T."/>
            <person name="Cohen L."/>
        </authorList>
    </citation>
    <scope>NUCLEOTIDE SEQUENCE</scope>
    <source>
        <strain evidence="2">CCMP1594</strain>
    </source>
</reference>
<dbReference type="AlphaFoldDB" id="A0A7S4FQF0"/>
<accession>A0A7S4FQF0</accession>
<feature type="region of interest" description="Disordered" evidence="1">
    <location>
        <begin position="15"/>
        <end position="49"/>
    </location>
</feature>
<gene>
    <name evidence="2" type="ORF">EGYM00163_LOCUS17974</name>
</gene>